<dbReference type="RefSeq" id="WP_176900667.1">
    <property type="nucleotide sequence ID" value="NZ_JABKAV010000048.1"/>
</dbReference>
<proteinExistence type="predicted"/>
<dbReference type="EMBL" id="JABKAV010000048">
    <property type="protein sequence ID" value="NVO85948.1"/>
    <property type="molecule type" value="Genomic_DNA"/>
</dbReference>
<evidence type="ECO:0000313" key="2">
    <source>
        <dbReference type="Proteomes" id="UP000626554"/>
    </source>
</evidence>
<name>A0ABX2Q518_9BACT</name>
<sequence>MLSLGCLTATAQDSRDLADATFKQRLRNQYLQNDTAQALINLYGRRQGGGVSWITSSALAALRIATAGGSTIGSGPYAVQQEGPGVGEALLVAIPFMGYGISKLVRFGNSNLEKTLTSYAAGQPLPAGVRCRLKPRFFDQPIIQYKTIPAVPAR</sequence>
<evidence type="ECO:0000313" key="1">
    <source>
        <dbReference type="EMBL" id="NVO85948.1"/>
    </source>
</evidence>
<reference evidence="1 2" key="1">
    <citation type="submission" date="2020-05" db="EMBL/GenBank/DDBJ databases">
        <title>Hymenobacter terrestris sp. nov. and Hymenobacter lapidiphilus sp. nov., isolated from regoliths in Antarctica.</title>
        <authorList>
            <person name="Sedlacek I."/>
            <person name="Pantucek R."/>
            <person name="Zeman M."/>
            <person name="Holochova P."/>
            <person name="Kralova S."/>
            <person name="Stankova E."/>
            <person name="Sedo O."/>
            <person name="Micenkova L."/>
            <person name="Svec P."/>
            <person name="Gupta V."/>
            <person name="Sood U."/>
            <person name="Korpole U.S."/>
            <person name="Lal R."/>
        </authorList>
    </citation>
    <scope>NUCLEOTIDE SEQUENCE [LARGE SCALE GENOMIC DNA]</scope>
    <source>
        <strain evidence="1 2">P5252</strain>
    </source>
</reference>
<keyword evidence="2" id="KW-1185">Reference proteome</keyword>
<accession>A0ABX2Q518</accession>
<dbReference type="Proteomes" id="UP000626554">
    <property type="component" value="Unassembled WGS sequence"/>
</dbReference>
<protein>
    <submittedName>
        <fullName evidence="1">Uncharacterized protein</fullName>
    </submittedName>
</protein>
<organism evidence="1 2">
    <name type="scientific">Hymenobacter terrestris</name>
    <dbReference type="NCBI Taxonomy" id="2748310"/>
    <lineage>
        <taxon>Bacteria</taxon>
        <taxon>Pseudomonadati</taxon>
        <taxon>Bacteroidota</taxon>
        <taxon>Cytophagia</taxon>
        <taxon>Cytophagales</taxon>
        <taxon>Hymenobacteraceae</taxon>
        <taxon>Hymenobacter</taxon>
    </lineage>
</organism>
<comment type="caution">
    <text evidence="1">The sequence shown here is derived from an EMBL/GenBank/DDBJ whole genome shotgun (WGS) entry which is preliminary data.</text>
</comment>
<gene>
    <name evidence="1" type="ORF">HW556_13750</name>
</gene>